<dbReference type="InterPro" id="IPR038305">
    <property type="entry name" value="HeLo_sf"/>
</dbReference>
<protein>
    <submittedName>
        <fullName evidence="6">Uncharacterized protein</fullName>
    </submittedName>
</protein>
<dbReference type="InterPro" id="IPR029498">
    <property type="entry name" value="HeLo_dom"/>
</dbReference>
<evidence type="ECO:0000259" key="4">
    <source>
        <dbReference type="Pfam" id="PF14479"/>
    </source>
</evidence>
<proteinExistence type="predicted"/>
<dbReference type="SUPFAM" id="SSF48403">
    <property type="entry name" value="Ankyrin repeat"/>
    <property type="match status" value="1"/>
</dbReference>
<evidence type="ECO:0000256" key="1">
    <source>
        <dbReference type="ARBA" id="ARBA00022737"/>
    </source>
</evidence>
<evidence type="ECO:0000259" key="5">
    <source>
        <dbReference type="Pfam" id="PF24883"/>
    </source>
</evidence>
<feature type="compositionally biased region" description="Polar residues" evidence="3">
    <location>
        <begin position="98"/>
        <end position="107"/>
    </location>
</feature>
<dbReference type="SUPFAM" id="SSF52540">
    <property type="entry name" value="P-loop containing nucleoside triphosphate hydrolases"/>
    <property type="match status" value="1"/>
</dbReference>
<dbReference type="InterPro" id="IPR036770">
    <property type="entry name" value="Ankyrin_rpt-contain_sf"/>
</dbReference>
<evidence type="ECO:0000313" key="7">
    <source>
        <dbReference type="Proteomes" id="UP000271337"/>
    </source>
</evidence>
<accession>A0A3M6ZAP3</accession>
<dbReference type="SMART" id="SM00248">
    <property type="entry name" value="ANK"/>
    <property type="match status" value="10"/>
</dbReference>
<organism evidence="6 7">
    <name type="scientific">Hortaea werneckii</name>
    <name type="common">Black yeast</name>
    <name type="synonym">Cladosporium werneckii</name>
    <dbReference type="NCBI Taxonomy" id="91943"/>
    <lineage>
        <taxon>Eukaryota</taxon>
        <taxon>Fungi</taxon>
        <taxon>Dikarya</taxon>
        <taxon>Ascomycota</taxon>
        <taxon>Pezizomycotina</taxon>
        <taxon>Dothideomycetes</taxon>
        <taxon>Dothideomycetidae</taxon>
        <taxon>Mycosphaerellales</taxon>
        <taxon>Teratosphaeriaceae</taxon>
        <taxon>Hortaea</taxon>
    </lineage>
</organism>
<dbReference type="Proteomes" id="UP000271337">
    <property type="component" value="Unassembled WGS sequence"/>
</dbReference>
<name>A0A3M6ZAP3_HORWE</name>
<dbReference type="InterPro" id="IPR002110">
    <property type="entry name" value="Ankyrin_rpt"/>
</dbReference>
<dbReference type="AlphaFoldDB" id="A0A3M6ZAP3"/>
<dbReference type="PANTHER" id="PTHR10039">
    <property type="entry name" value="AMELOGENIN"/>
    <property type="match status" value="1"/>
</dbReference>
<dbReference type="InterPro" id="IPR027417">
    <property type="entry name" value="P-loop_NTPase"/>
</dbReference>
<evidence type="ECO:0000256" key="2">
    <source>
        <dbReference type="PROSITE-ProRule" id="PRU00023"/>
    </source>
</evidence>
<dbReference type="Pfam" id="PF24883">
    <property type="entry name" value="NPHP3_N"/>
    <property type="match status" value="1"/>
</dbReference>
<dbReference type="VEuPathDB" id="FungiDB:BTJ68_14834"/>
<comment type="caution">
    <text evidence="6">The sequence shown here is derived from an EMBL/GenBank/DDBJ whole genome shotgun (WGS) entry which is preliminary data.</text>
</comment>
<dbReference type="InterPro" id="IPR056884">
    <property type="entry name" value="NPHP3-like_N"/>
</dbReference>
<sequence>MEPVSLAFTALPVLFETAFKAFGYFQSGKAYGIDVQHSRLSLRWGKDVGLPPGTDGPVDLQGIFFSKEDVQHAQNSLEYILILFKEAEGKSAKLQEPRSPSQATDLKTTLPPEPLDHRGRMNQWWRRRQQSTGLIFNKAKWAFHGKDDFETLVARFNERVDSLVELFPTTRQPQQTIHGDVHFALGAPAASSPSSEWSFDSSELANLKLLISTSSEGCRRQIECPHPGTLRWPFQSLEYKQWLCLPDEPLLLITGNQGCGKSVLTSAICRSLDEDLRPGTLLCSYFCGTNNEHRPDSSQILKGLIYQLLDRRRKLSKLARKSIDSLFSEPNPSFGELWDLFERLASHQKIDLIYFIVDAVDECKQNDVEKFLDGLFALVGAMKAWSVSSYVVEGDMQVAMRLRMEQMNQTITKDINELISQRADQMISRNQCDQNVGQHLKTVLRARADGSFLWVTMILSLLRRHRGKKIKKYDVEAATAKRNLPDSFSNQYERCLHAIPEDEWEEARKVLRMLLANARPLSVPELSVLMNISSTNPHVSDILDADDTTEVPHFEAMLGPLVKTSDDVAMLAHQTLASFLQAQQMASMSNATRFFTSSEQSIRFEMAHNCMRYLLLDERVPAWPSENSLFSDIEDPSLEEHASPHASPDPGMCDPENFGLSSLFKKDDDPIVNESLALADRQKLFKYAARYWTFHFSRCREAEQQQLLDLAMRLSKPKIRSQWFSYLTMASQDARKFPESPDPLVLASYFDLSVVVKQLLTDDTGDFGLGLAIYWAACRGNRSCLGILLANGFIDAASAYYEGVSPLAIAACNGHQDSPELLLESRLFDINGQNRQGRTPLSLAAGAGHEQVVARLLKEDGIDVNLADNHQAPPVIWAAASAESSTITLLLQHPQIDLSMQDSAGQNALSWATCADNEITSQGRCDPNLQNHKGKTPLMLAVSSESLPAVQVMTRHRDVTLALQDQDGRNAISWAAQSPDPRILDHLLLHGGVPFADARDHDGWGALAWAVDPPGKLENARLLLKHATAEVNVPDANGRPILSTAIEWSSMEIAQLLISSRVINVDQLDRHGRSPLPYAVVQGYTLLIVQLLTQDPSRADVPDHAGVTPCELALEKGSKEICEAFAIASTPTL</sequence>
<dbReference type="Pfam" id="PF12796">
    <property type="entry name" value="Ank_2"/>
    <property type="match status" value="2"/>
</dbReference>
<evidence type="ECO:0000313" key="6">
    <source>
        <dbReference type="EMBL" id="RMY12189.1"/>
    </source>
</evidence>
<feature type="domain" description="Prion-inhibition and propagation HeLo" evidence="4">
    <location>
        <begin position="9"/>
        <end position="175"/>
    </location>
</feature>
<keyword evidence="2" id="KW-0040">ANK repeat</keyword>
<feature type="repeat" description="ANK" evidence="2">
    <location>
        <begin position="836"/>
        <end position="869"/>
    </location>
</feature>
<dbReference type="PROSITE" id="PS50297">
    <property type="entry name" value="ANK_REP_REGION"/>
    <property type="match status" value="1"/>
</dbReference>
<dbReference type="Gene3D" id="1.25.40.20">
    <property type="entry name" value="Ankyrin repeat-containing domain"/>
    <property type="match status" value="2"/>
</dbReference>
<dbReference type="Gene3D" id="1.20.120.1020">
    <property type="entry name" value="Prion-inhibition and propagation, HeLo domain"/>
    <property type="match status" value="1"/>
</dbReference>
<keyword evidence="1" id="KW-0677">Repeat</keyword>
<feature type="region of interest" description="Disordered" evidence="3">
    <location>
        <begin position="93"/>
        <end position="118"/>
    </location>
</feature>
<dbReference type="Gene3D" id="3.40.50.300">
    <property type="entry name" value="P-loop containing nucleotide triphosphate hydrolases"/>
    <property type="match status" value="1"/>
</dbReference>
<evidence type="ECO:0000256" key="3">
    <source>
        <dbReference type="SAM" id="MobiDB-lite"/>
    </source>
</evidence>
<dbReference type="OrthoDB" id="194358at2759"/>
<feature type="domain" description="Nephrocystin 3-like N-terminal" evidence="5">
    <location>
        <begin position="228"/>
        <end position="375"/>
    </location>
</feature>
<dbReference type="PROSITE" id="PS50088">
    <property type="entry name" value="ANK_REPEAT"/>
    <property type="match status" value="1"/>
</dbReference>
<reference evidence="6 7" key="1">
    <citation type="journal article" date="2018" name="BMC Genomics">
        <title>Genomic evidence for intraspecific hybridization in a clonal and extremely halotolerant yeast.</title>
        <authorList>
            <person name="Gostincar C."/>
            <person name="Stajich J.E."/>
            <person name="Zupancic J."/>
            <person name="Zalar P."/>
            <person name="Gunde-Cimerman N."/>
        </authorList>
    </citation>
    <scope>NUCLEOTIDE SEQUENCE [LARGE SCALE GENOMIC DNA]</scope>
    <source>
        <strain evidence="6 7">EXF-6669</strain>
    </source>
</reference>
<dbReference type="EMBL" id="QWIL01000843">
    <property type="protein sequence ID" value="RMY12189.1"/>
    <property type="molecule type" value="Genomic_DNA"/>
</dbReference>
<gene>
    <name evidence="6" type="ORF">D0867_07845</name>
</gene>
<dbReference type="Pfam" id="PF14479">
    <property type="entry name" value="HeLo"/>
    <property type="match status" value="1"/>
</dbReference>